<reference evidence="6" key="1">
    <citation type="submission" date="2021-04" db="EMBL/GenBank/DDBJ databases">
        <authorList>
            <consortium name="Molecular Ecology Group"/>
        </authorList>
    </citation>
    <scope>NUCLEOTIDE SEQUENCE</scope>
</reference>
<sequence>CTPISIILDTIFFTMCILIDIIEITTAHGECQAICHDVYDADGFVVVYSITDEISLKVARREVETIRSRANSYTPVLLLGNKLDLDHARKVYSEDVEKLRETYGCLHSEVSAAESHLMIVNSFLDLVMDAFSSVCHNGRMTKRRKSLFENVSRKLGSVFRRKSLDDSPMYKKKLPRISYHNVNRRSV</sequence>
<gene>
    <name evidence="6" type="ORF">CUNI_LOCUS16690</name>
</gene>
<accession>A0A8S3ZTS3</accession>
<dbReference type="PROSITE" id="PS51421">
    <property type="entry name" value="RAS"/>
    <property type="match status" value="1"/>
</dbReference>
<protein>
    <recommendedName>
        <fullName evidence="2">small monomeric GTPase</fullName>
        <ecNumber evidence="2">3.6.5.2</ecNumber>
    </recommendedName>
</protein>
<evidence type="ECO:0000256" key="4">
    <source>
        <dbReference type="ARBA" id="ARBA00048098"/>
    </source>
</evidence>
<dbReference type="SMART" id="SM00173">
    <property type="entry name" value="RAS"/>
    <property type="match status" value="1"/>
</dbReference>
<dbReference type="Pfam" id="PF00071">
    <property type="entry name" value="Ras"/>
    <property type="match status" value="1"/>
</dbReference>
<dbReference type="SUPFAM" id="SSF52540">
    <property type="entry name" value="P-loop containing nucleoside triphosphate hydrolases"/>
    <property type="match status" value="1"/>
</dbReference>
<comment type="caution">
    <text evidence="6">The sequence shown here is derived from an EMBL/GenBank/DDBJ whole genome shotgun (WGS) entry which is preliminary data.</text>
</comment>
<dbReference type="Proteomes" id="UP000678393">
    <property type="component" value="Unassembled WGS sequence"/>
</dbReference>
<evidence type="ECO:0000313" key="7">
    <source>
        <dbReference type="Proteomes" id="UP000678393"/>
    </source>
</evidence>
<feature type="non-terminal residue" evidence="6">
    <location>
        <position position="1"/>
    </location>
</feature>
<evidence type="ECO:0000256" key="3">
    <source>
        <dbReference type="ARBA" id="ARBA00022801"/>
    </source>
</evidence>
<dbReference type="InterPro" id="IPR027417">
    <property type="entry name" value="P-loop_NTPase"/>
</dbReference>
<feature type="signal peptide" evidence="5">
    <location>
        <begin position="1"/>
        <end position="27"/>
    </location>
</feature>
<keyword evidence="3" id="KW-0378">Hydrolase</keyword>
<dbReference type="GO" id="GO:0003925">
    <property type="term" value="F:G protein activity"/>
    <property type="evidence" value="ECO:0007669"/>
    <property type="project" value="UniProtKB-EC"/>
</dbReference>
<dbReference type="GO" id="GO:0005525">
    <property type="term" value="F:GTP binding"/>
    <property type="evidence" value="ECO:0007669"/>
    <property type="project" value="InterPro"/>
</dbReference>
<dbReference type="EC" id="3.6.5.2" evidence="2"/>
<feature type="chain" id="PRO_5035848722" description="small monomeric GTPase" evidence="5">
    <location>
        <begin position="28"/>
        <end position="187"/>
    </location>
</feature>
<comment type="similarity">
    <text evidence="1">Belongs to the small GTPase superfamily. Ras family.</text>
</comment>
<proteinExistence type="inferred from homology"/>
<dbReference type="OrthoDB" id="18798at2759"/>
<organism evidence="6 7">
    <name type="scientific">Candidula unifasciata</name>
    <dbReference type="NCBI Taxonomy" id="100452"/>
    <lineage>
        <taxon>Eukaryota</taxon>
        <taxon>Metazoa</taxon>
        <taxon>Spiralia</taxon>
        <taxon>Lophotrochozoa</taxon>
        <taxon>Mollusca</taxon>
        <taxon>Gastropoda</taxon>
        <taxon>Heterobranchia</taxon>
        <taxon>Euthyneura</taxon>
        <taxon>Panpulmonata</taxon>
        <taxon>Eupulmonata</taxon>
        <taxon>Stylommatophora</taxon>
        <taxon>Helicina</taxon>
        <taxon>Helicoidea</taxon>
        <taxon>Geomitridae</taxon>
        <taxon>Candidula</taxon>
    </lineage>
</organism>
<evidence type="ECO:0000256" key="5">
    <source>
        <dbReference type="SAM" id="SignalP"/>
    </source>
</evidence>
<dbReference type="AlphaFoldDB" id="A0A8S3ZTS3"/>
<dbReference type="Gene3D" id="3.40.50.300">
    <property type="entry name" value="P-loop containing nucleotide triphosphate hydrolases"/>
    <property type="match status" value="1"/>
</dbReference>
<evidence type="ECO:0000313" key="6">
    <source>
        <dbReference type="EMBL" id="CAG5131132.1"/>
    </source>
</evidence>
<dbReference type="PROSITE" id="PS51419">
    <property type="entry name" value="RAB"/>
    <property type="match status" value="1"/>
</dbReference>
<evidence type="ECO:0000256" key="2">
    <source>
        <dbReference type="ARBA" id="ARBA00011984"/>
    </source>
</evidence>
<dbReference type="SMART" id="SM00175">
    <property type="entry name" value="RAB"/>
    <property type="match status" value="1"/>
</dbReference>
<name>A0A8S3ZTS3_9EUPU</name>
<evidence type="ECO:0000256" key="1">
    <source>
        <dbReference type="ARBA" id="ARBA00008344"/>
    </source>
</evidence>
<dbReference type="EMBL" id="CAJHNH020004489">
    <property type="protein sequence ID" value="CAG5131132.1"/>
    <property type="molecule type" value="Genomic_DNA"/>
</dbReference>
<comment type="catalytic activity">
    <reaction evidence="4">
        <text>GTP + H2O = GDP + phosphate + H(+)</text>
        <dbReference type="Rhea" id="RHEA:19669"/>
        <dbReference type="ChEBI" id="CHEBI:15377"/>
        <dbReference type="ChEBI" id="CHEBI:15378"/>
        <dbReference type="ChEBI" id="CHEBI:37565"/>
        <dbReference type="ChEBI" id="CHEBI:43474"/>
        <dbReference type="ChEBI" id="CHEBI:58189"/>
        <dbReference type="EC" id="3.6.5.2"/>
    </reaction>
</comment>
<dbReference type="InterPro" id="IPR001806">
    <property type="entry name" value="Small_GTPase"/>
</dbReference>
<keyword evidence="5" id="KW-0732">Signal</keyword>
<dbReference type="PANTHER" id="PTHR45704">
    <property type="entry name" value="RAS-LIKE FAMILY MEMBER 11"/>
    <property type="match status" value="1"/>
</dbReference>
<dbReference type="InterPro" id="IPR051065">
    <property type="entry name" value="Ras-related_GTPase"/>
</dbReference>
<keyword evidence="7" id="KW-1185">Reference proteome</keyword>